<organism evidence="3 4">
    <name type="scientific">Alloscardovia omnicolens F0580</name>
    <dbReference type="NCBI Taxonomy" id="1321816"/>
    <lineage>
        <taxon>Bacteria</taxon>
        <taxon>Bacillati</taxon>
        <taxon>Actinomycetota</taxon>
        <taxon>Actinomycetes</taxon>
        <taxon>Bifidobacteriales</taxon>
        <taxon>Bifidobacteriaceae</taxon>
        <taxon>Alloscardovia</taxon>
    </lineage>
</organism>
<dbReference type="PATRIC" id="fig|1321816.3.peg.1348"/>
<protein>
    <submittedName>
        <fullName evidence="3">Uncharacterized protein</fullName>
    </submittedName>
</protein>
<name>U1R6V0_9BIFI</name>
<dbReference type="GeneID" id="35868001"/>
<comment type="caution">
    <text evidence="3">The sequence shown here is derived from an EMBL/GenBank/DDBJ whole genome shotgun (WGS) entry which is preliminary data.</text>
</comment>
<gene>
    <name evidence="3" type="ORF">HMPREF9244_01531</name>
</gene>
<dbReference type="RefSeq" id="WP_021618642.1">
    <property type="nucleotide sequence ID" value="NZ_KE952646.1"/>
</dbReference>
<keyword evidence="4" id="KW-1185">Reference proteome</keyword>
<dbReference type="HOGENOM" id="CLU_1755002_0_0_11"/>
<accession>U1R6V0</accession>
<keyword evidence="2" id="KW-1133">Transmembrane helix</keyword>
<keyword evidence="2" id="KW-0472">Membrane</keyword>
<feature type="coiled-coil region" evidence="1">
    <location>
        <begin position="60"/>
        <end position="87"/>
    </location>
</feature>
<dbReference type="AlphaFoldDB" id="U1R6V0"/>
<evidence type="ECO:0000256" key="1">
    <source>
        <dbReference type="SAM" id="Coils"/>
    </source>
</evidence>
<proteinExistence type="predicted"/>
<dbReference type="EMBL" id="AWSI01000041">
    <property type="protein sequence ID" value="ERH29731.1"/>
    <property type="molecule type" value="Genomic_DNA"/>
</dbReference>
<evidence type="ECO:0000313" key="4">
    <source>
        <dbReference type="Proteomes" id="UP000016519"/>
    </source>
</evidence>
<keyword evidence="2" id="KW-0812">Transmembrane</keyword>
<keyword evidence="1" id="KW-0175">Coiled coil</keyword>
<evidence type="ECO:0000256" key="2">
    <source>
        <dbReference type="SAM" id="Phobius"/>
    </source>
</evidence>
<feature type="transmembrane region" description="Helical" evidence="2">
    <location>
        <begin position="6"/>
        <end position="26"/>
    </location>
</feature>
<sequence length="148" mass="16805">MSPFDVDNVLVALITGLISFAVAFITSRTQAKSNEQNADKTRAETESLLRQQLEDTDKRLNSLSHAVSDEMRQRRQAEANLYDAEQQLSSSIAYVRALGHWLNAMCKMLDKDWLDEHPKPRLPDEIRSGVERTASELGLNVDKFDIQE</sequence>
<evidence type="ECO:0000313" key="3">
    <source>
        <dbReference type="EMBL" id="ERH29731.1"/>
    </source>
</evidence>
<dbReference type="Proteomes" id="UP000016519">
    <property type="component" value="Unassembled WGS sequence"/>
</dbReference>
<reference evidence="3 4" key="1">
    <citation type="submission" date="2013-08" db="EMBL/GenBank/DDBJ databases">
        <authorList>
            <person name="Weinstock G."/>
            <person name="Sodergren E."/>
            <person name="Wylie T."/>
            <person name="Fulton L."/>
            <person name="Fulton R."/>
            <person name="Fronick C."/>
            <person name="O'Laughlin M."/>
            <person name="Godfrey J."/>
            <person name="Miner T."/>
            <person name="Herter B."/>
            <person name="Appelbaum E."/>
            <person name="Cordes M."/>
            <person name="Lek S."/>
            <person name="Wollam A."/>
            <person name="Pepin K.H."/>
            <person name="Palsikar V.B."/>
            <person name="Mitreva M."/>
            <person name="Wilson R.K."/>
        </authorList>
    </citation>
    <scope>NUCLEOTIDE SEQUENCE [LARGE SCALE GENOMIC DNA]</scope>
    <source>
        <strain evidence="3 4">F0580</strain>
    </source>
</reference>